<feature type="region of interest" description="Disordered" evidence="1">
    <location>
        <begin position="157"/>
        <end position="233"/>
    </location>
</feature>
<keyword evidence="4" id="KW-1185">Reference proteome</keyword>
<evidence type="ECO:0000256" key="2">
    <source>
        <dbReference type="SAM" id="SignalP"/>
    </source>
</evidence>
<evidence type="ECO:0000313" key="4">
    <source>
        <dbReference type="Proteomes" id="UP001285354"/>
    </source>
</evidence>
<accession>A0AAD9T663</accession>
<reference evidence="3" key="1">
    <citation type="submission" date="2023-06" db="EMBL/GenBank/DDBJ databases">
        <title>Draft genome of Marssonina rosae.</title>
        <authorList>
            <person name="Cheng Q."/>
        </authorList>
    </citation>
    <scope>NUCLEOTIDE SEQUENCE</scope>
    <source>
        <strain evidence="3">R4</strain>
    </source>
</reference>
<sequence length="294" mass="30369">MRSSVLSIFAVATVAAAEYAAVPLPPPAYPMDVPPTTPAVSHPVATSSYEAPKETHPPAVPEVHSSSTPAPEAPKETYHPSVPEIPSNIPHPEAPKATYTPNVPEILTGIPHPTELPIPTPHLVSTVYETKEYTISSCPPAVTNCPYGHKTNTVLTYTKEGPHDTGKSDPLPPANSPTPHASVPIEHPAVPTEYPAVPAEHPSVPAEHPSVPAEHPSVPAEHPAPYPTKPAGGSLVAPYPTYPATTIETKPYSSGYPTGGAPAPGNTTVPFSSGAVAKSASGLLMAAGLFAALF</sequence>
<keyword evidence="2" id="KW-0732">Signal</keyword>
<feature type="signal peptide" evidence="2">
    <location>
        <begin position="1"/>
        <end position="16"/>
    </location>
</feature>
<feature type="chain" id="PRO_5042287396" evidence="2">
    <location>
        <begin position="17"/>
        <end position="294"/>
    </location>
</feature>
<organism evidence="3 4">
    <name type="scientific">Diplocarpon rosae</name>
    <dbReference type="NCBI Taxonomy" id="946125"/>
    <lineage>
        <taxon>Eukaryota</taxon>
        <taxon>Fungi</taxon>
        <taxon>Dikarya</taxon>
        <taxon>Ascomycota</taxon>
        <taxon>Pezizomycotina</taxon>
        <taxon>Leotiomycetes</taxon>
        <taxon>Helotiales</taxon>
        <taxon>Drepanopezizaceae</taxon>
        <taxon>Diplocarpon</taxon>
    </lineage>
</organism>
<gene>
    <name evidence="3" type="ORF">QTJ16_000347</name>
</gene>
<feature type="region of interest" description="Disordered" evidence="1">
    <location>
        <begin position="38"/>
        <end position="97"/>
    </location>
</feature>
<evidence type="ECO:0000256" key="1">
    <source>
        <dbReference type="SAM" id="MobiDB-lite"/>
    </source>
</evidence>
<dbReference type="Proteomes" id="UP001285354">
    <property type="component" value="Unassembled WGS sequence"/>
</dbReference>
<dbReference type="AlphaFoldDB" id="A0AAD9T663"/>
<dbReference type="EMBL" id="JAUBYV010000001">
    <property type="protein sequence ID" value="KAK2629527.1"/>
    <property type="molecule type" value="Genomic_DNA"/>
</dbReference>
<proteinExistence type="predicted"/>
<protein>
    <submittedName>
        <fullName evidence="3">Uncharacterized protein</fullName>
    </submittedName>
</protein>
<evidence type="ECO:0000313" key="3">
    <source>
        <dbReference type="EMBL" id="KAK2629527.1"/>
    </source>
</evidence>
<comment type="caution">
    <text evidence="3">The sequence shown here is derived from an EMBL/GenBank/DDBJ whole genome shotgun (WGS) entry which is preliminary data.</text>
</comment>
<name>A0AAD9T663_9HELO</name>